<evidence type="ECO:0000256" key="14">
    <source>
        <dbReference type="PIRNR" id="PIRNR006769"/>
    </source>
</evidence>
<dbReference type="Gene3D" id="3.40.430.10">
    <property type="entry name" value="Dihydrofolate Reductase, subunit A"/>
    <property type="match status" value="1"/>
</dbReference>
<organism evidence="16">
    <name type="scientific">Gulosibacter sediminis</name>
    <dbReference type="NCBI Taxonomy" id="1729695"/>
    <lineage>
        <taxon>Bacteria</taxon>
        <taxon>Bacillati</taxon>
        <taxon>Actinomycetota</taxon>
        <taxon>Actinomycetes</taxon>
        <taxon>Micrococcales</taxon>
        <taxon>Microbacteriaceae</taxon>
        <taxon>Gulosibacter</taxon>
    </lineage>
</organism>
<keyword evidence="9 14" id="KW-0521">NADP</keyword>
<evidence type="ECO:0000256" key="3">
    <source>
        <dbReference type="ARBA" id="ARBA00004910"/>
    </source>
</evidence>
<sequence>MQLTPVDAMRRAIELAARGPERGPNPRVGAVLLAPGPASAPREVLGEGWHRGAGTAHAEVAALADARARGLDVRGATAVVTLEPCNHTGRTGPCVDALLDAGIDEVIYAVDDPNPAAAGGAARLRAAGATVYAGLEAASAGELIRAWATPARLGRPFVTLKLALTLDGKIAAADGTSQWITSPAARAHAHGVRGRVDAIAVGTGTALADDPALTARTPEGALLPEQPVRVVLGARELPASAQLRAGLAPLLQLRTHDVTVALAELAERHIHHVLVEGGATVAAALLRADVVDELHVYLAPLLLGEGTAAVAPFGVSTLANARRWRFDAPEPLGPDVFLRARRATDPTPEGA</sequence>
<dbReference type="SUPFAM" id="SSF53597">
    <property type="entry name" value="Dihydrofolate reductase-like"/>
    <property type="match status" value="1"/>
</dbReference>
<evidence type="ECO:0000256" key="8">
    <source>
        <dbReference type="ARBA" id="ARBA00022833"/>
    </source>
</evidence>
<reference evidence="16" key="1">
    <citation type="submission" date="2022-05" db="EMBL/GenBank/DDBJ databases">
        <title>Complete genome sequence of toluene-degrading Gulosibacter sediminis strain ACHW.36C.</title>
        <authorList>
            <person name="Wai A.C."/>
            <person name="Lai G.K."/>
            <person name="Griffin S.D."/>
            <person name="Leung F.C."/>
        </authorList>
    </citation>
    <scope>NUCLEOTIDE SEQUENCE [LARGE SCALE GENOMIC DNA]</scope>
    <source>
        <strain evidence="16">ACHW.36C</strain>
    </source>
</reference>
<evidence type="ECO:0000256" key="9">
    <source>
        <dbReference type="ARBA" id="ARBA00022857"/>
    </source>
</evidence>
<evidence type="ECO:0000256" key="7">
    <source>
        <dbReference type="ARBA" id="ARBA00022723"/>
    </source>
</evidence>
<keyword evidence="11" id="KW-0511">Multifunctional enzyme</keyword>
<evidence type="ECO:0000259" key="15">
    <source>
        <dbReference type="PROSITE" id="PS51747"/>
    </source>
</evidence>
<dbReference type="Gene3D" id="3.40.140.10">
    <property type="entry name" value="Cytidine Deaminase, domain 2"/>
    <property type="match status" value="1"/>
</dbReference>
<dbReference type="InterPro" id="IPR016193">
    <property type="entry name" value="Cytidine_deaminase-like"/>
</dbReference>
<evidence type="ECO:0000313" key="16">
    <source>
        <dbReference type="EMBL" id="UQN15366.1"/>
    </source>
</evidence>
<dbReference type="PIRSF" id="PIRSF006769">
    <property type="entry name" value="RibD"/>
    <property type="match status" value="1"/>
</dbReference>
<comment type="cofactor">
    <cofactor evidence="14">
        <name>Zn(2+)</name>
        <dbReference type="ChEBI" id="CHEBI:29105"/>
    </cofactor>
    <text evidence="14">Binds 1 zinc ion.</text>
</comment>
<evidence type="ECO:0000256" key="6">
    <source>
        <dbReference type="ARBA" id="ARBA00022619"/>
    </source>
</evidence>
<dbReference type="Pfam" id="PF00383">
    <property type="entry name" value="dCMP_cyt_deam_1"/>
    <property type="match status" value="1"/>
</dbReference>
<dbReference type="PROSITE" id="PS00903">
    <property type="entry name" value="CYT_DCMP_DEAMINASES_1"/>
    <property type="match status" value="1"/>
</dbReference>
<dbReference type="GO" id="GO:0008703">
    <property type="term" value="F:5-amino-6-(5-phosphoribosylamino)uracil reductase activity"/>
    <property type="evidence" value="ECO:0007669"/>
    <property type="project" value="UniProtKB-EC"/>
</dbReference>
<dbReference type="InterPro" id="IPR050765">
    <property type="entry name" value="Riboflavin_Biosynth_HTPR"/>
</dbReference>
<dbReference type="InterPro" id="IPR002734">
    <property type="entry name" value="RibDG_C"/>
</dbReference>
<dbReference type="EMBL" id="CP097160">
    <property type="protein sequence ID" value="UQN15366.1"/>
    <property type="molecule type" value="Genomic_DNA"/>
</dbReference>
<name>A0ABY4MY58_9MICO</name>
<comment type="catalytic activity">
    <reaction evidence="13 14">
        <text>2,5-diamino-6-hydroxy-4-(5-phosphoribosylamino)-pyrimidine + H2O + H(+) = 5-amino-6-(5-phospho-D-ribosylamino)uracil + NH4(+)</text>
        <dbReference type="Rhea" id="RHEA:21868"/>
        <dbReference type="ChEBI" id="CHEBI:15377"/>
        <dbReference type="ChEBI" id="CHEBI:15378"/>
        <dbReference type="ChEBI" id="CHEBI:28938"/>
        <dbReference type="ChEBI" id="CHEBI:58453"/>
        <dbReference type="ChEBI" id="CHEBI:58614"/>
        <dbReference type="EC" id="3.5.4.26"/>
    </reaction>
</comment>
<dbReference type="InterPro" id="IPR004794">
    <property type="entry name" value="Eubact_RibD"/>
</dbReference>
<accession>A0ABY4MY58</accession>
<keyword evidence="14 16" id="KW-0378">Hydrolase</keyword>
<dbReference type="PROSITE" id="PS51747">
    <property type="entry name" value="CYT_DCMP_DEAMINASES_2"/>
    <property type="match status" value="1"/>
</dbReference>
<protein>
    <recommendedName>
        <fullName evidence="14">Riboflavin biosynthesis protein RibD</fullName>
    </recommendedName>
    <domain>
        <recommendedName>
            <fullName evidence="14">Diaminohydroxyphosphoribosylaminopyrimidine deaminase</fullName>
            <shortName evidence="14">DRAP deaminase</shortName>
            <ecNumber evidence="14">3.5.4.26</ecNumber>
        </recommendedName>
        <alternativeName>
            <fullName evidence="14">Riboflavin-specific deaminase</fullName>
        </alternativeName>
    </domain>
    <domain>
        <recommendedName>
            <fullName evidence="14">5-amino-6-(5-phosphoribosylamino)uracil reductase</fullName>
            <ecNumber evidence="14">1.1.1.193</ecNumber>
        </recommendedName>
        <alternativeName>
            <fullName evidence="14">HTP reductase</fullName>
        </alternativeName>
    </domain>
</protein>
<dbReference type="InterPro" id="IPR016192">
    <property type="entry name" value="APOBEC/CMP_deaminase_Zn-bd"/>
</dbReference>
<comment type="similarity">
    <text evidence="5 14">In the C-terminal section; belongs to the HTP reductase family.</text>
</comment>
<comment type="pathway">
    <text evidence="2 14">Cofactor biosynthesis; riboflavin biosynthesis; 5-amino-6-(D-ribitylamino)uracil from GTP: step 2/4.</text>
</comment>
<proteinExistence type="inferred from homology"/>
<dbReference type="CDD" id="cd01284">
    <property type="entry name" value="Riboflavin_deaminase-reductase"/>
    <property type="match status" value="1"/>
</dbReference>
<keyword evidence="6 14" id="KW-0686">Riboflavin biosynthesis</keyword>
<dbReference type="NCBIfam" id="TIGR00326">
    <property type="entry name" value="eubact_ribD"/>
    <property type="match status" value="1"/>
</dbReference>
<evidence type="ECO:0000256" key="13">
    <source>
        <dbReference type="ARBA" id="ARBA00049886"/>
    </source>
</evidence>
<keyword evidence="7 14" id="KW-0479">Metal-binding</keyword>
<evidence type="ECO:0000256" key="10">
    <source>
        <dbReference type="ARBA" id="ARBA00023002"/>
    </source>
</evidence>
<evidence type="ECO:0000256" key="12">
    <source>
        <dbReference type="ARBA" id="ARBA00049861"/>
    </source>
</evidence>
<comment type="pathway">
    <text evidence="3 14">Cofactor biosynthesis; riboflavin biosynthesis; 5-amino-6-(D-ribitylamino)uracil from GTP: step 3/4.</text>
</comment>
<dbReference type="EC" id="3.5.4.26" evidence="14"/>
<dbReference type="SUPFAM" id="SSF53927">
    <property type="entry name" value="Cytidine deaminase-like"/>
    <property type="match status" value="1"/>
</dbReference>
<gene>
    <name evidence="16" type="primary">ribD</name>
    <name evidence="16" type="ORF">M3M28_02555</name>
</gene>
<dbReference type="InterPro" id="IPR002125">
    <property type="entry name" value="CMP_dCMP_dom"/>
</dbReference>
<dbReference type="InterPro" id="IPR024072">
    <property type="entry name" value="DHFR-like_dom_sf"/>
</dbReference>
<dbReference type="GO" id="GO:0008835">
    <property type="term" value="F:diaminohydroxyphosphoribosylaminopyrimidine deaminase activity"/>
    <property type="evidence" value="ECO:0007669"/>
    <property type="project" value="UniProtKB-EC"/>
</dbReference>
<comment type="catalytic activity">
    <reaction evidence="12 14">
        <text>5-amino-6-(5-phospho-D-ribitylamino)uracil + NADP(+) = 5-amino-6-(5-phospho-D-ribosylamino)uracil + NADPH + H(+)</text>
        <dbReference type="Rhea" id="RHEA:17845"/>
        <dbReference type="ChEBI" id="CHEBI:15378"/>
        <dbReference type="ChEBI" id="CHEBI:57783"/>
        <dbReference type="ChEBI" id="CHEBI:58349"/>
        <dbReference type="ChEBI" id="CHEBI:58421"/>
        <dbReference type="ChEBI" id="CHEBI:58453"/>
        <dbReference type="EC" id="1.1.1.193"/>
    </reaction>
</comment>
<dbReference type="PANTHER" id="PTHR38011:SF7">
    <property type="entry name" value="2,5-DIAMINO-6-RIBOSYLAMINO-4(3H)-PYRIMIDINONE 5'-PHOSPHATE REDUCTASE"/>
    <property type="match status" value="1"/>
</dbReference>
<evidence type="ECO:0000256" key="1">
    <source>
        <dbReference type="ARBA" id="ARBA00002151"/>
    </source>
</evidence>
<keyword evidence="8 14" id="KW-0862">Zinc</keyword>
<evidence type="ECO:0000256" key="5">
    <source>
        <dbReference type="ARBA" id="ARBA00007417"/>
    </source>
</evidence>
<evidence type="ECO:0000256" key="2">
    <source>
        <dbReference type="ARBA" id="ARBA00004882"/>
    </source>
</evidence>
<comment type="similarity">
    <text evidence="4 14">In the N-terminal section; belongs to the cytidine and deoxycytidylate deaminase family.</text>
</comment>
<dbReference type="PANTHER" id="PTHR38011">
    <property type="entry name" value="DIHYDROFOLATE REDUCTASE FAMILY PROTEIN (AFU_ORTHOLOGUE AFUA_8G06820)"/>
    <property type="match status" value="1"/>
</dbReference>
<dbReference type="EC" id="1.1.1.193" evidence="14"/>
<dbReference type="Pfam" id="PF01872">
    <property type="entry name" value="RibD_C"/>
    <property type="match status" value="1"/>
</dbReference>
<keyword evidence="10 14" id="KW-0560">Oxidoreductase</keyword>
<comment type="function">
    <text evidence="1 14">Converts 2,5-diamino-6-(ribosylamino)-4(3h)-pyrimidinone 5'-phosphate into 5-amino-6-(ribosylamino)-2,4(1h,3h)-pyrimidinedione 5'-phosphate.</text>
</comment>
<evidence type="ECO:0000256" key="4">
    <source>
        <dbReference type="ARBA" id="ARBA00005259"/>
    </source>
</evidence>
<feature type="domain" description="CMP/dCMP-type deaminase" evidence="15">
    <location>
        <begin position="3"/>
        <end position="132"/>
    </location>
</feature>
<evidence type="ECO:0000256" key="11">
    <source>
        <dbReference type="ARBA" id="ARBA00023268"/>
    </source>
</evidence>